<feature type="non-terminal residue" evidence="1">
    <location>
        <position position="1"/>
    </location>
</feature>
<sequence length="352" mass="40745">WATKNKYDEFYLLDLNTEQDLYYALEYDDFYIVDKSGNDDFEELTPIPHFKKQPIKEAKLDSEVEWEITKNNLIYIKHAIIRLHESELPKLRSCSPFYKHATAMQVDIKNAQLDNLQLEIKIDLDNNGSKSSWVWTPEISDIYQTKSVYDYLLNANISQKRWKDITLSYLSLLIMPPLMVTPEFLKFPLPFLSGTSLLDQTINKEISHINFEIGPTGARLIQVDLFLDTSTTKNKFQLDSIEISQLTDIKVTIINSDAVNGDPNITIEARANIRDNEVKILTQNENEQFLAVKFHDNTTLANIALALNNSENVYNKLVPLYDMLLDDFLKDINPEFNLLFYPVTDPPTMNFN</sequence>
<reference evidence="1" key="1">
    <citation type="submission" date="2021-06" db="EMBL/GenBank/DDBJ databases">
        <authorList>
            <person name="Kallberg Y."/>
            <person name="Tangrot J."/>
            <person name="Rosling A."/>
        </authorList>
    </citation>
    <scope>NUCLEOTIDE SEQUENCE</scope>
    <source>
        <strain evidence="1">MA461A</strain>
    </source>
</reference>
<proteinExistence type="predicted"/>
<keyword evidence="2" id="KW-1185">Reference proteome</keyword>
<evidence type="ECO:0000313" key="1">
    <source>
        <dbReference type="EMBL" id="CAG8554849.1"/>
    </source>
</evidence>
<comment type="caution">
    <text evidence="1">The sequence shown here is derived from an EMBL/GenBank/DDBJ whole genome shotgun (WGS) entry which is preliminary data.</text>
</comment>
<dbReference type="EMBL" id="CAJVQC010005502">
    <property type="protein sequence ID" value="CAG8554849.1"/>
    <property type="molecule type" value="Genomic_DNA"/>
</dbReference>
<gene>
    <name evidence="1" type="ORF">RPERSI_LOCUS4115</name>
</gene>
<dbReference type="Proteomes" id="UP000789920">
    <property type="component" value="Unassembled WGS sequence"/>
</dbReference>
<evidence type="ECO:0000313" key="2">
    <source>
        <dbReference type="Proteomes" id="UP000789920"/>
    </source>
</evidence>
<protein>
    <submittedName>
        <fullName evidence="1">4305_t:CDS:1</fullName>
    </submittedName>
</protein>
<organism evidence="1 2">
    <name type="scientific">Racocetra persica</name>
    <dbReference type="NCBI Taxonomy" id="160502"/>
    <lineage>
        <taxon>Eukaryota</taxon>
        <taxon>Fungi</taxon>
        <taxon>Fungi incertae sedis</taxon>
        <taxon>Mucoromycota</taxon>
        <taxon>Glomeromycotina</taxon>
        <taxon>Glomeromycetes</taxon>
        <taxon>Diversisporales</taxon>
        <taxon>Gigasporaceae</taxon>
        <taxon>Racocetra</taxon>
    </lineage>
</organism>
<name>A0ACA9LX72_9GLOM</name>
<accession>A0ACA9LX72</accession>